<dbReference type="Pfam" id="PF04133">
    <property type="entry name" value="Vps55"/>
    <property type="match status" value="1"/>
</dbReference>
<keyword evidence="4 6" id="KW-1133">Transmembrane helix</keyword>
<dbReference type="GO" id="GO:0016020">
    <property type="term" value="C:membrane"/>
    <property type="evidence" value="ECO:0007669"/>
    <property type="project" value="UniProtKB-SubCell"/>
</dbReference>
<evidence type="ECO:0000256" key="5">
    <source>
        <dbReference type="ARBA" id="ARBA00023136"/>
    </source>
</evidence>
<comment type="similarity">
    <text evidence="2">Belongs to the OB-RGRP/VPS55 family.</text>
</comment>
<feature type="transmembrane region" description="Helical" evidence="6">
    <location>
        <begin position="131"/>
        <end position="152"/>
    </location>
</feature>
<feature type="transmembrane region" description="Helical" evidence="6">
    <location>
        <begin position="104"/>
        <end position="124"/>
    </location>
</feature>
<evidence type="ECO:0000313" key="7">
    <source>
        <dbReference type="EMBL" id="KAK3266030.1"/>
    </source>
</evidence>
<organism evidence="7 8">
    <name type="scientific">Cymbomonas tetramitiformis</name>
    <dbReference type="NCBI Taxonomy" id="36881"/>
    <lineage>
        <taxon>Eukaryota</taxon>
        <taxon>Viridiplantae</taxon>
        <taxon>Chlorophyta</taxon>
        <taxon>Pyramimonadophyceae</taxon>
        <taxon>Pyramimonadales</taxon>
        <taxon>Pyramimonadaceae</taxon>
        <taxon>Cymbomonas</taxon>
    </lineage>
</organism>
<evidence type="ECO:0000256" key="3">
    <source>
        <dbReference type="ARBA" id="ARBA00022692"/>
    </source>
</evidence>
<evidence type="ECO:0000256" key="6">
    <source>
        <dbReference type="SAM" id="Phobius"/>
    </source>
</evidence>
<dbReference type="PANTHER" id="PTHR12050:SF0">
    <property type="entry name" value="RH04491P"/>
    <property type="match status" value="1"/>
</dbReference>
<feature type="transmembrane region" description="Helical" evidence="6">
    <location>
        <begin position="59"/>
        <end position="76"/>
    </location>
</feature>
<evidence type="ECO:0008006" key="9">
    <source>
        <dbReference type="Google" id="ProtNLM"/>
    </source>
</evidence>
<dbReference type="Proteomes" id="UP001190700">
    <property type="component" value="Unassembled WGS sequence"/>
</dbReference>
<evidence type="ECO:0000256" key="4">
    <source>
        <dbReference type="ARBA" id="ARBA00022989"/>
    </source>
</evidence>
<dbReference type="EMBL" id="LGRX02013485">
    <property type="protein sequence ID" value="KAK3266030.1"/>
    <property type="molecule type" value="Genomic_DNA"/>
</dbReference>
<sequence>MEPKVVSFAPNCLLASSRSCNPHHFAFFPRILILASCFTFGVLLQVLGCALYDNWWPMLSAFMYVIAPMPYCLFGLPREGGSGEYSLLGGSSAEHSGWTDVGKFLTGFGAIGSIGIPAILLHAAKIEVGAFIFNLCSVLVFILTAAAFEYFANDAGYY</sequence>
<feature type="transmembrane region" description="Helical" evidence="6">
    <location>
        <begin position="31"/>
        <end position="52"/>
    </location>
</feature>
<dbReference type="AlphaFoldDB" id="A0AAE0KZC7"/>
<name>A0AAE0KZC7_9CHLO</name>
<evidence type="ECO:0000256" key="1">
    <source>
        <dbReference type="ARBA" id="ARBA00004141"/>
    </source>
</evidence>
<proteinExistence type="inferred from homology"/>
<gene>
    <name evidence="7" type="ORF">CYMTET_25323</name>
</gene>
<accession>A0AAE0KZC7</accession>
<keyword evidence="8" id="KW-1185">Reference proteome</keyword>
<keyword evidence="5 6" id="KW-0472">Membrane</keyword>
<evidence type="ECO:0000313" key="8">
    <source>
        <dbReference type="Proteomes" id="UP001190700"/>
    </source>
</evidence>
<comment type="subcellular location">
    <subcellularLocation>
        <location evidence="1">Membrane</location>
        <topology evidence="1">Multi-pass membrane protein</topology>
    </subcellularLocation>
</comment>
<protein>
    <recommendedName>
        <fullName evidence="9">Vacuolar protein sorting 55</fullName>
    </recommendedName>
</protein>
<comment type="caution">
    <text evidence="7">The sequence shown here is derived from an EMBL/GenBank/DDBJ whole genome shotgun (WGS) entry which is preliminary data.</text>
</comment>
<evidence type="ECO:0000256" key="2">
    <source>
        <dbReference type="ARBA" id="ARBA00005645"/>
    </source>
</evidence>
<dbReference type="GO" id="GO:0032511">
    <property type="term" value="P:late endosome to vacuole transport via multivesicular body sorting pathway"/>
    <property type="evidence" value="ECO:0007669"/>
    <property type="project" value="TreeGrafter"/>
</dbReference>
<dbReference type="GO" id="GO:0005768">
    <property type="term" value="C:endosome"/>
    <property type="evidence" value="ECO:0007669"/>
    <property type="project" value="TreeGrafter"/>
</dbReference>
<keyword evidence="3 6" id="KW-0812">Transmembrane</keyword>
<dbReference type="InterPro" id="IPR007262">
    <property type="entry name" value="Vps55/LEPROT"/>
</dbReference>
<dbReference type="PANTHER" id="PTHR12050">
    <property type="entry name" value="LEPTIN RECEPTOR-RELATED"/>
    <property type="match status" value="1"/>
</dbReference>
<reference evidence="7 8" key="1">
    <citation type="journal article" date="2015" name="Genome Biol. Evol.">
        <title>Comparative Genomics of a Bacterivorous Green Alga Reveals Evolutionary Causalities and Consequences of Phago-Mixotrophic Mode of Nutrition.</title>
        <authorList>
            <person name="Burns J.A."/>
            <person name="Paasch A."/>
            <person name="Narechania A."/>
            <person name="Kim E."/>
        </authorList>
    </citation>
    <scope>NUCLEOTIDE SEQUENCE [LARGE SCALE GENOMIC DNA]</scope>
    <source>
        <strain evidence="7 8">PLY_AMNH</strain>
    </source>
</reference>